<name>A0AAV7QL67_PLEWA</name>
<protein>
    <submittedName>
        <fullName evidence="2">Uncharacterized protein</fullName>
    </submittedName>
</protein>
<feature type="non-terminal residue" evidence="2">
    <location>
        <position position="54"/>
    </location>
</feature>
<dbReference type="AlphaFoldDB" id="A0AAV7QL67"/>
<organism evidence="2 3">
    <name type="scientific">Pleurodeles waltl</name>
    <name type="common">Iberian ribbed newt</name>
    <dbReference type="NCBI Taxonomy" id="8319"/>
    <lineage>
        <taxon>Eukaryota</taxon>
        <taxon>Metazoa</taxon>
        <taxon>Chordata</taxon>
        <taxon>Craniata</taxon>
        <taxon>Vertebrata</taxon>
        <taxon>Euteleostomi</taxon>
        <taxon>Amphibia</taxon>
        <taxon>Batrachia</taxon>
        <taxon>Caudata</taxon>
        <taxon>Salamandroidea</taxon>
        <taxon>Salamandridae</taxon>
        <taxon>Pleurodelinae</taxon>
        <taxon>Pleurodeles</taxon>
    </lineage>
</organism>
<accession>A0AAV7QL67</accession>
<evidence type="ECO:0000313" key="3">
    <source>
        <dbReference type="Proteomes" id="UP001066276"/>
    </source>
</evidence>
<proteinExistence type="predicted"/>
<feature type="compositionally biased region" description="Polar residues" evidence="1">
    <location>
        <begin position="33"/>
        <end position="48"/>
    </location>
</feature>
<keyword evidence="3" id="KW-1185">Reference proteome</keyword>
<sequence length="54" mass="5610">MPPALRYDRREQRGEPSRLSGTNIAGSPAKSGKTISEVGSANEHSVLTGTGGMP</sequence>
<gene>
    <name evidence="2" type="ORF">NDU88_006382</name>
</gene>
<feature type="region of interest" description="Disordered" evidence="1">
    <location>
        <begin position="1"/>
        <end position="54"/>
    </location>
</feature>
<dbReference type="Proteomes" id="UP001066276">
    <property type="component" value="Chromosome 6"/>
</dbReference>
<evidence type="ECO:0000256" key="1">
    <source>
        <dbReference type="SAM" id="MobiDB-lite"/>
    </source>
</evidence>
<reference evidence="2" key="1">
    <citation type="journal article" date="2022" name="bioRxiv">
        <title>Sequencing and chromosome-scale assembly of the giantPleurodeles waltlgenome.</title>
        <authorList>
            <person name="Brown T."/>
            <person name="Elewa A."/>
            <person name="Iarovenko S."/>
            <person name="Subramanian E."/>
            <person name="Araus A.J."/>
            <person name="Petzold A."/>
            <person name="Susuki M."/>
            <person name="Suzuki K.-i.T."/>
            <person name="Hayashi T."/>
            <person name="Toyoda A."/>
            <person name="Oliveira C."/>
            <person name="Osipova E."/>
            <person name="Leigh N.D."/>
            <person name="Simon A."/>
            <person name="Yun M.H."/>
        </authorList>
    </citation>
    <scope>NUCLEOTIDE SEQUENCE</scope>
    <source>
        <strain evidence="2">20211129_DDA</strain>
        <tissue evidence="2">Liver</tissue>
    </source>
</reference>
<comment type="caution">
    <text evidence="2">The sequence shown here is derived from an EMBL/GenBank/DDBJ whole genome shotgun (WGS) entry which is preliminary data.</text>
</comment>
<feature type="compositionally biased region" description="Basic and acidic residues" evidence="1">
    <location>
        <begin position="1"/>
        <end position="16"/>
    </location>
</feature>
<dbReference type="EMBL" id="JANPWB010000010">
    <property type="protein sequence ID" value="KAJ1140021.1"/>
    <property type="molecule type" value="Genomic_DNA"/>
</dbReference>
<evidence type="ECO:0000313" key="2">
    <source>
        <dbReference type="EMBL" id="KAJ1140021.1"/>
    </source>
</evidence>